<dbReference type="PhylomeDB" id="B3RV83"/>
<gene>
    <name evidence="19" type="ORF">TRIADDRAFT_55561</name>
</gene>
<dbReference type="InterPro" id="IPR014721">
    <property type="entry name" value="Ribsml_uS5_D2-typ_fold_subgr"/>
</dbReference>
<feature type="domain" description="Mvd1 C-terminal" evidence="17">
    <location>
        <begin position="182"/>
        <end position="369"/>
    </location>
</feature>
<keyword evidence="5 16" id="KW-0444">Lipid biosynthesis</keyword>
<comment type="similarity">
    <text evidence="2 15 16">Belongs to the diphosphomevalonate decarboxylase family.</text>
</comment>
<evidence type="ECO:0000256" key="10">
    <source>
        <dbReference type="ARBA" id="ARBA00023098"/>
    </source>
</evidence>
<dbReference type="KEGG" id="tad:TRIADDRAFT_55561"/>
<protein>
    <recommendedName>
        <fullName evidence="4 15">Diphosphomevalonate decarboxylase</fullName>
        <ecNumber evidence="3 15">4.1.1.33</ecNumber>
    </recommendedName>
</protein>
<dbReference type="PANTHER" id="PTHR10977">
    <property type="entry name" value="DIPHOSPHOMEVALONATE DECARBOXYLASE"/>
    <property type="match status" value="1"/>
</dbReference>
<proteinExistence type="inferred from homology"/>
<dbReference type="OMA" id="LTLHAMM"/>
<dbReference type="InterPro" id="IPR005935">
    <property type="entry name" value="Mev_decarb"/>
</dbReference>
<dbReference type="GO" id="GO:0006695">
    <property type="term" value="P:cholesterol biosynthetic process"/>
    <property type="evidence" value="ECO:0007669"/>
    <property type="project" value="UniProtKB-UniPathway"/>
</dbReference>
<evidence type="ECO:0000256" key="1">
    <source>
        <dbReference type="ARBA" id="ARBA00003812"/>
    </source>
</evidence>
<keyword evidence="11 16" id="KW-1207">Sterol metabolism</keyword>
<dbReference type="EMBL" id="DS985244">
    <property type="protein sequence ID" value="EDV25947.1"/>
    <property type="molecule type" value="Genomic_DNA"/>
</dbReference>
<name>B3RV83_TRIAD</name>
<dbReference type="NCBIfam" id="TIGR01240">
    <property type="entry name" value="mevDPdecarb"/>
    <property type="match status" value="1"/>
</dbReference>
<dbReference type="GO" id="GO:0005524">
    <property type="term" value="F:ATP binding"/>
    <property type="evidence" value="ECO:0007669"/>
    <property type="project" value="UniProtKB-UniRule"/>
</dbReference>
<keyword evidence="16" id="KW-0153">Cholesterol metabolism</keyword>
<dbReference type="UniPathway" id="UPA00063"/>
<evidence type="ECO:0000256" key="11">
    <source>
        <dbReference type="ARBA" id="ARBA00023166"/>
    </source>
</evidence>
<reference evidence="19 20" key="1">
    <citation type="journal article" date="2008" name="Nature">
        <title>The Trichoplax genome and the nature of placozoans.</title>
        <authorList>
            <person name="Srivastava M."/>
            <person name="Begovic E."/>
            <person name="Chapman J."/>
            <person name="Putnam N.H."/>
            <person name="Hellsten U."/>
            <person name="Kawashima T."/>
            <person name="Kuo A."/>
            <person name="Mitros T."/>
            <person name="Salamov A."/>
            <person name="Carpenter M.L."/>
            <person name="Signorovitch A.Y."/>
            <person name="Moreno M.A."/>
            <person name="Kamm K."/>
            <person name="Grimwood J."/>
            <person name="Schmutz J."/>
            <person name="Shapiro H."/>
            <person name="Grigoriev I.V."/>
            <person name="Buss L.W."/>
            <person name="Schierwater B."/>
            <person name="Dellaporta S.L."/>
            <person name="Rokhsar D.S."/>
        </authorList>
    </citation>
    <scope>NUCLEOTIDE SEQUENCE [LARGE SCALE GENOMIC DNA]</scope>
    <source>
        <strain evidence="19 20">Grell-BS-1999</strain>
    </source>
</reference>
<dbReference type="CTD" id="6752705"/>
<evidence type="ECO:0000256" key="9">
    <source>
        <dbReference type="ARBA" id="ARBA00023011"/>
    </source>
</evidence>
<keyword evidence="8 16" id="KW-0752">Steroid biosynthesis</keyword>
<dbReference type="InterPro" id="IPR053859">
    <property type="entry name" value="MVD-like_N"/>
</dbReference>
<dbReference type="Proteomes" id="UP000009022">
    <property type="component" value="Unassembled WGS sequence"/>
</dbReference>
<evidence type="ECO:0000256" key="13">
    <source>
        <dbReference type="ARBA" id="ARBA00023239"/>
    </source>
</evidence>
<keyword evidence="10 15" id="KW-0443">Lipid metabolism</keyword>
<keyword evidence="7 15" id="KW-0067">ATP-binding</keyword>
<accession>B3RV83</accession>
<keyword evidence="16" id="KW-0152">Cholesterol biosynthesis</keyword>
<evidence type="ECO:0000259" key="18">
    <source>
        <dbReference type="Pfam" id="PF22700"/>
    </source>
</evidence>
<keyword evidence="9 16" id="KW-0756">Sterol biosynthesis</keyword>
<dbReference type="InterPro" id="IPR029765">
    <property type="entry name" value="Mev_diP_decarb"/>
</dbReference>
<dbReference type="EC" id="4.1.1.33" evidence="3 15"/>
<comment type="pathway">
    <text evidence="16">Steroid biosynthesis; cholesterol biosynthesis.</text>
</comment>
<evidence type="ECO:0000259" key="17">
    <source>
        <dbReference type="Pfam" id="PF18376"/>
    </source>
</evidence>
<dbReference type="Gene3D" id="3.30.70.890">
    <property type="entry name" value="GHMP kinase, C-terminal domain"/>
    <property type="match status" value="1"/>
</dbReference>
<dbReference type="PANTHER" id="PTHR10977:SF3">
    <property type="entry name" value="DIPHOSPHOMEVALONATE DECARBOXYLASE"/>
    <property type="match status" value="1"/>
</dbReference>
<dbReference type="OrthoDB" id="10253702at2759"/>
<evidence type="ECO:0000256" key="3">
    <source>
        <dbReference type="ARBA" id="ARBA00012296"/>
    </source>
</evidence>
<evidence type="ECO:0000256" key="7">
    <source>
        <dbReference type="ARBA" id="ARBA00022840"/>
    </source>
</evidence>
<dbReference type="InterPro" id="IPR020568">
    <property type="entry name" value="Ribosomal_Su5_D2-typ_SF"/>
</dbReference>
<dbReference type="InterPro" id="IPR041431">
    <property type="entry name" value="Mvd1_C"/>
</dbReference>
<dbReference type="Gene3D" id="3.30.230.10">
    <property type="match status" value="1"/>
</dbReference>
<evidence type="ECO:0000313" key="20">
    <source>
        <dbReference type="Proteomes" id="UP000009022"/>
    </source>
</evidence>
<keyword evidence="12 16" id="KW-0753">Steroid metabolism</keyword>
<dbReference type="FunCoup" id="B3RV83">
    <property type="interactions" value="787"/>
</dbReference>
<dbReference type="STRING" id="10228.B3RV83"/>
<evidence type="ECO:0000256" key="15">
    <source>
        <dbReference type="PIRNR" id="PIRNR015950"/>
    </source>
</evidence>
<dbReference type="SUPFAM" id="SSF55060">
    <property type="entry name" value="GHMP Kinase, C-terminal domain"/>
    <property type="match status" value="1"/>
</dbReference>
<evidence type="ECO:0000256" key="16">
    <source>
        <dbReference type="RuleBase" id="RU363086"/>
    </source>
</evidence>
<dbReference type="GeneID" id="6752705"/>
<dbReference type="RefSeq" id="XP_002111980.1">
    <property type="nucleotide sequence ID" value="XM_002111944.1"/>
</dbReference>
<evidence type="ECO:0000256" key="6">
    <source>
        <dbReference type="ARBA" id="ARBA00022741"/>
    </source>
</evidence>
<dbReference type="InParanoid" id="B3RV83"/>
<evidence type="ECO:0000256" key="14">
    <source>
        <dbReference type="ARBA" id="ARBA00048154"/>
    </source>
</evidence>
<evidence type="ECO:0000256" key="5">
    <source>
        <dbReference type="ARBA" id="ARBA00022516"/>
    </source>
</evidence>
<dbReference type="SUPFAM" id="SSF54211">
    <property type="entry name" value="Ribosomal protein S5 domain 2-like"/>
    <property type="match status" value="1"/>
</dbReference>
<organism evidence="19 20">
    <name type="scientific">Trichoplax adhaerens</name>
    <name type="common">Trichoplax reptans</name>
    <dbReference type="NCBI Taxonomy" id="10228"/>
    <lineage>
        <taxon>Eukaryota</taxon>
        <taxon>Metazoa</taxon>
        <taxon>Placozoa</taxon>
        <taxon>Uniplacotomia</taxon>
        <taxon>Trichoplacea</taxon>
        <taxon>Trichoplacidae</taxon>
        <taxon>Trichoplax</taxon>
    </lineage>
</organism>
<dbReference type="FunFam" id="3.30.70.890:FF:000005">
    <property type="entry name" value="Diphosphomevalonate decarboxylase"/>
    <property type="match status" value="1"/>
</dbReference>
<evidence type="ECO:0000313" key="19">
    <source>
        <dbReference type="EMBL" id="EDV25947.1"/>
    </source>
</evidence>
<dbReference type="HOGENOM" id="CLU_040369_4_2_1"/>
<evidence type="ECO:0000256" key="12">
    <source>
        <dbReference type="ARBA" id="ARBA00023221"/>
    </source>
</evidence>
<dbReference type="eggNOG" id="KOG2833">
    <property type="taxonomic scope" value="Eukaryota"/>
</dbReference>
<comment type="function">
    <text evidence="1 16">Catalyzes the ATP dependent decarboxylation of (R)-5-diphosphomevalonate to form isopentenyl diphosphate (IPP). Functions in the mevalonate (MVA) pathway leading to isopentenyl diphosphate (IPP), a key precursor for the biosynthesis of isoprenoids and sterol synthesis.</text>
</comment>
<dbReference type="InterPro" id="IPR036554">
    <property type="entry name" value="GHMP_kinase_C_sf"/>
</dbReference>
<feature type="domain" description="Diphosphomevalonate decarboxylase-like N-terminal" evidence="18">
    <location>
        <begin position="11"/>
        <end position="168"/>
    </location>
</feature>
<dbReference type="Pfam" id="PF22700">
    <property type="entry name" value="MVD-like_N"/>
    <property type="match status" value="1"/>
</dbReference>
<dbReference type="PIRSF" id="PIRSF015950">
    <property type="entry name" value="Mev_P_decrbx"/>
    <property type="match status" value="1"/>
</dbReference>
<sequence>MADRKQATCIAPVNIAVVKYWGKRDENLILPINSSLSGTLSTDQMCAKTTIAISKSFQRDRLWINGKEQDATGKRLQNCLREVRSRCGSEIEGCHYHICSVNNFPTAAGLASSAAGYACLGEYFEYKEGITKIQFTIRQGSGSACRSMYGGFVKWEMGNKSDGSDSIAVQVTPESHWPEMEVLILVVSDKKKGVSSTSGMQTSVKTSKLLKYRAESLVPKLMTEMETAIQQKNYQAFAEITMKDSNQFHAVCLDTYPPIAYMNDISHKIVQLITHFNQYCGEYKACYTFDAGPNAVLYVLAKDVPQILSAVCHYFPCTENHDSYIQGLSNYSDVKEFPKEIENTICLDPIPGSLTGIIHTRVGSGPRVILDDNESLLGGDGLPKC</sequence>
<dbReference type="Pfam" id="PF18376">
    <property type="entry name" value="MDD_C"/>
    <property type="match status" value="1"/>
</dbReference>
<dbReference type="GO" id="GO:0004163">
    <property type="term" value="F:diphosphomevalonate decarboxylase activity"/>
    <property type="evidence" value="ECO:0000318"/>
    <property type="project" value="GO_Central"/>
</dbReference>
<evidence type="ECO:0000256" key="4">
    <source>
        <dbReference type="ARBA" id="ARBA00019335"/>
    </source>
</evidence>
<evidence type="ECO:0000256" key="2">
    <source>
        <dbReference type="ARBA" id="ARBA00008831"/>
    </source>
</evidence>
<keyword evidence="13 15" id="KW-0456">Lyase</keyword>
<dbReference type="FunFam" id="3.30.230.10:FF:000080">
    <property type="entry name" value="Diphosphomevalonate decarboxylase"/>
    <property type="match status" value="1"/>
</dbReference>
<evidence type="ECO:0000256" key="8">
    <source>
        <dbReference type="ARBA" id="ARBA00022955"/>
    </source>
</evidence>
<comment type="catalytic activity">
    <reaction evidence="14 15 16">
        <text>(R)-5-diphosphomevalonate + ATP = isopentenyl diphosphate + ADP + phosphate + CO2</text>
        <dbReference type="Rhea" id="RHEA:23732"/>
        <dbReference type="ChEBI" id="CHEBI:16526"/>
        <dbReference type="ChEBI" id="CHEBI:30616"/>
        <dbReference type="ChEBI" id="CHEBI:43474"/>
        <dbReference type="ChEBI" id="CHEBI:57557"/>
        <dbReference type="ChEBI" id="CHEBI:128769"/>
        <dbReference type="ChEBI" id="CHEBI:456216"/>
        <dbReference type="EC" id="4.1.1.33"/>
    </reaction>
</comment>
<dbReference type="GO" id="GO:0019287">
    <property type="term" value="P:isopentenyl diphosphate biosynthetic process, mevalonate pathway"/>
    <property type="evidence" value="ECO:0000318"/>
    <property type="project" value="GO_Central"/>
</dbReference>
<keyword evidence="6 15" id="KW-0547">Nucleotide-binding</keyword>
<dbReference type="AlphaFoldDB" id="B3RV83"/>
<keyword evidence="20" id="KW-1185">Reference proteome</keyword>
<dbReference type="GO" id="GO:0005829">
    <property type="term" value="C:cytosol"/>
    <property type="evidence" value="ECO:0000318"/>
    <property type="project" value="GO_Central"/>
</dbReference>